<dbReference type="GO" id="GO:0005829">
    <property type="term" value="C:cytosol"/>
    <property type="evidence" value="ECO:0007669"/>
    <property type="project" value="TreeGrafter"/>
</dbReference>
<protein>
    <submittedName>
        <fullName evidence="7">Bacteriocin maturation radical SAM protein 1</fullName>
    </submittedName>
</protein>
<reference evidence="8" key="1">
    <citation type="submission" date="2017-07" db="EMBL/GenBank/DDBJ databases">
        <title>Comparative genome mining reveals phylogenetic distribution patterns of secondary metabolites in Amycolatopsis.</title>
        <authorList>
            <person name="Adamek M."/>
            <person name="Alanjary M."/>
            <person name="Sales-Ortells H."/>
            <person name="Goodfellow M."/>
            <person name="Bull A.T."/>
            <person name="Kalinowski J."/>
            <person name="Ziemert N."/>
        </authorList>
    </citation>
    <scope>NUCLEOTIDE SEQUENCE [LARGE SCALE GENOMIC DNA]</scope>
    <source>
        <strain evidence="8">H5</strain>
    </source>
</reference>
<dbReference type="GO" id="GO:0051536">
    <property type="term" value="F:iron-sulfur cluster binding"/>
    <property type="evidence" value="ECO:0007669"/>
    <property type="project" value="UniProtKB-KW"/>
</dbReference>
<dbReference type="OrthoDB" id="9801424at2"/>
<name>A0A229TEH0_9PSEU</name>
<proteinExistence type="predicted"/>
<evidence type="ECO:0000256" key="2">
    <source>
        <dbReference type="ARBA" id="ARBA00022691"/>
    </source>
</evidence>
<evidence type="ECO:0000259" key="6">
    <source>
        <dbReference type="SMART" id="SM00729"/>
    </source>
</evidence>
<dbReference type="SFLD" id="SFLDF00324">
    <property type="entry name" value="bacteriocin_maturation"/>
    <property type="match status" value="1"/>
</dbReference>
<dbReference type="InterPro" id="IPR006638">
    <property type="entry name" value="Elp3/MiaA/NifB-like_rSAM"/>
</dbReference>
<dbReference type="InterPro" id="IPR051198">
    <property type="entry name" value="BchE-like"/>
</dbReference>
<dbReference type="SFLD" id="SFLDG01082">
    <property type="entry name" value="B12-binding_domain_containing"/>
    <property type="match status" value="1"/>
</dbReference>
<keyword evidence="2" id="KW-0949">S-adenosyl-L-methionine</keyword>
<organism evidence="7 8">
    <name type="scientific">Amycolatopsis vastitatis</name>
    <dbReference type="NCBI Taxonomy" id="1905142"/>
    <lineage>
        <taxon>Bacteria</taxon>
        <taxon>Bacillati</taxon>
        <taxon>Actinomycetota</taxon>
        <taxon>Actinomycetes</taxon>
        <taxon>Pseudonocardiales</taxon>
        <taxon>Pseudonocardiaceae</taxon>
        <taxon>Amycolatopsis</taxon>
    </lineage>
</organism>
<dbReference type="SFLD" id="SFLDS00029">
    <property type="entry name" value="Radical_SAM"/>
    <property type="match status" value="1"/>
</dbReference>
<evidence type="ECO:0000256" key="1">
    <source>
        <dbReference type="ARBA" id="ARBA00001966"/>
    </source>
</evidence>
<comment type="cofactor">
    <cofactor evidence="1">
        <name>[4Fe-4S] cluster</name>
        <dbReference type="ChEBI" id="CHEBI:49883"/>
    </cofactor>
</comment>
<gene>
    <name evidence="7" type="ORF">CF165_08565</name>
</gene>
<evidence type="ECO:0000313" key="8">
    <source>
        <dbReference type="Proteomes" id="UP000215199"/>
    </source>
</evidence>
<comment type="caution">
    <text evidence="7">The sequence shown here is derived from an EMBL/GenBank/DDBJ whole genome shotgun (WGS) entry which is preliminary data.</text>
</comment>
<keyword evidence="5" id="KW-0411">Iron-sulfur</keyword>
<feature type="domain" description="Elp3/MiaA/NifB-like radical SAM core" evidence="6">
    <location>
        <begin position="267"/>
        <end position="482"/>
    </location>
</feature>
<dbReference type="RefSeq" id="WP_093946883.1">
    <property type="nucleotide sequence ID" value="NZ_NMUL01000007.1"/>
</dbReference>
<dbReference type="PANTHER" id="PTHR43409:SF7">
    <property type="entry name" value="BLL1977 PROTEIN"/>
    <property type="match status" value="1"/>
</dbReference>
<dbReference type="NCBIfam" id="TIGR03975">
    <property type="entry name" value="rSAM_ocin_1"/>
    <property type="match status" value="1"/>
</dbReference>
<keyword evidence="8" id="KW-1185">Reference proteome</keyword>
<keyword evidence="4" id="KW-0408">Iron</keyword>
<dbReference type="PANTHER" id="PTHR43409">
    <property type="entry name" value="ANAEROBIC MAGNESIUM-PROTOPORPHYRIN IX MONOMETHYL ESTER CYCLASE-RELATED"/>
    <property type="match status" value="1"/>
</dbReference>
<dbReference type="InterPro" id="IPR058240">
    <property type="entry name" value="rSAM_sf"/>
</dbReference>
<dbReference type="SMART" id="SM00729">
    <property type="entry name" value="Elp3"/>
    <property type="match status" value="1"/>
</dbReference>
<keyword evidence="3" id="KW-0479">Metal-binding</keyword>
<dbReference type="Pfam" id="PF04055">
    <property type="entry name" value="Radical_SAM"/>
    <property type="match status" value="1"/>
</dbReference>
<dbReference type="SUPFAM" id="SSF102114">
    <property type="entry name" value="Radical SAM enzymes"/>
    <property type="match status" value="1"/>
</dbReference>
<evidence type="ECO:0000256" key="4">
    <source>
        <dbReference type="ARBA" id="ARBA00023004"/>
    </source>
</evidence>
<dbReference type="GO" id="GO:0046872">
    <property type="term" value="F:metal ion binding"/>
    <property type="evidence" value="ECO:0007669"/>
    <property type="project" value="UniProtKB-KW"/>
</dbReference>
<sequence length="638" mass="72196">MTRIALVTMPFADWRKPSFALSQLAALTRREFGDAAEVEVRYLNFDFAEYLGIDTYDAIADGVQHLMTGIGEWLFRPVAFPDAPDNAEDYFRRYYLGAQWREFREHIVERRAGIAAFCAELAERHDLYSADVVGFTSMFAQHVASIGMARVIKDRNPAATTLLGGANCEAPMGAVIAQEADAIDAVFSGPALHTFPQFLRQVLDGAPEGVHTIPGVLTAKNCHDPAYRDTVGRERDIDDFFTPDYTGFVAGFDAHRDRLGGPETAKPILFFETSRGCWWGQRSHCTFCGLNGLGMAYRSMAPEHARAQFEWLFEFSPWCDEFVCTDNIMPKSYPKEVFAKLDPPAGVSLFYEIKVPMSEHDMAVLSQAKVTRIQPGIEALSTGTLKLMNKGTTAFLNLQFLRSCLGHGITPEWNLLLGFPREPEEVYAKYVEDIPLLTHLPPPNGTFLVRFDRYSPYYTQAEEYGLELTPMDFYPLIYPFAEEQIARLAYFFTDRRVSPYMRHSITWLRPVTEQVEYWQARWADQDVPPELVLRSDENEHWVHDTRDGTVRTVPLEPELLPLLRRLSAPVKEDRLAADLGRTAEAVAAQLAYLRRHRLLFAEGDRVMSLVVPPPGEPAGEPAPTVVARRELPLVEVRR</sequence>
<dbReference type="InterPro" id="IPR007197">
    <property type="entry name" value="rSAM"/>
</dbReference>
<evidence type="ECO:0000313" key="7">
    <source>
        <dbReference type="EMBL" id="OXM69558.1"/>
    </source>
</evidence>
<dbReference type="Gene3D" id="3.40.50.280">
    <property type="entry name" value="Cobalamin-binding domain"/>
    <property type="match status" value="1"/>
</dbReference>
<dbReference type="Proteomes" id="UP000215199">
    <property type="component" value="Unassembled WGS sequence"/>
</dbReference>
<accession>A0A229TEH0</accession>
<dbReference type="AlphaFoldDB" id="A0A229TEH0"/>
<evidence type="ECO:0000256" key="3">
    <source>
        <dbReference type="ARBA" id="ARBA00022723"/>
    </source>
</evidence>
<evidence type="ECO:0000256" key="5">
    <source>
        <dbReference type="ARBA" id="ARBA00023014"/>
    </source>
</evidence>
<dbReference type="InterPro" id="IPR023984">
    <property type="entry name" value="rSAM_ocin_1"/>
</dbReference>
<dbReference type="EMBL" id="NMUL01000007">
    <property type="protein sequence ID" value="OXM69558.1"/>
    <property type="molecule type" value="Genomic_DNA"/>
</dbReference>
<dbReference type="GO" id="GO:0003824">
    <property type="term" value="F:catalytic activity"/>
    <property type="evidence" value="ECO:0007669"/>
    <property type="project" value="InterPro"/>
</dbReference>